<name>A0A212KDZ9_9DELT</name>
<evidence type="ECO:0000256" key="1">
    <source>
        <dbReference type="SAM" id="SignalP"/>
    </source>
</evidence>
<dbReference type="PROSITE" id="PS51257">
    <property type="entry name" value="PROKAR_LIPOPROTEIN"/>
    <property type="match status" value="1"/>
</dbReference>
<gene>
    <name evidence="2" type="ORF">KL86DPRO_50325</name>
</gene>
<organism evidence="2">
    <name type="scientific">uncultured delta proteobacterium</name>
    <dbReference type="NCBI Taxonomy" id="34034"/>
    <lineage>
        <taxon>Bacteria</taxon>
        <taxon>Deltaproteobacteria</taxon>
        <taxon>environmental samples</taxon>
    </lineage>
</organism>
<feature type="signal peptide" evidence="1">
    <location>
        <begin position="1"/>
        <end position="32"/>
    </location>
</feature>
<dbReference type="AlphaFoldDB" id="A0A212KDZ9"/>
<dbReference type="EMBL" id="FLUQ01000005">
    <property type="protein sequence ID" value="SBW09933.1"/>
    <property type="molecule type" value="Genomic_DNA"/>
</dbReference>
<reference evidence="2" key="1">
    <citation type="submission" date="2016-04" db="EMBL/GenBank/DDBJ databases">
        <authorList>
            <person name="Evans L.H."/>
            <person name="Alamgir A."/>
            <person name="Owens N."/>
            <person name="Weber N.D."/>
            <person name="Virtaneva K."/>
            <person name="Barbian K."/>
            <person name="Babar A."/>
            <person name="Rosenke K."/>
        </authorList>
    </citation>
    <scope>NUCLEOTIDE SEQUENCE</scope>
    <source>
        <strain evidence="2">86</strain>
    </source>
</reference>
<evidence type="ECO:0008006" key="3">
    <source>
        <dbReference type="Google" id="ProtNLM"/>
    </source>
</evidence>
<feature type="chain" id="PRO_5012126104" description="DUF4398 domain-containing protein" evidence="1">
    <location>
        <begin position="33"/>
        <end position="105"/>
    </location>
</feature>
<protein>
    <recommendedName>
        <fullName evidence="3">DUF4398 domain-containing protein</fullName>
    </recommendedName>
</protein>
<keyword evidence="1" id="KW-0732">Signal</keyword>
<sequence>MHARTVTILLCCTALLALTGCGLFQSSPSSSAGNTRPGANVALTAHNPVSLQNYKTARAYASEGRLELAKEHYLLAYAAAEGDASLQVMLEKELRAVDMMLKTLR</sequence>
<evidence type="ECO:0000313" key="2">
    <source>
        <dbReference type="EMBL" id="SBW09933.1"/>
    </source>
</evidence>
<accession>A0A212KDZ9</accession>
<proteinExistence type="predicted"/>